<organism evidence="1 2">
    <name type="scientific">Peronosclerospora sorghi</name>
    <dbReference type="NCBI Taxonomy" id="230839"/>
    <lineage>
        <taxon>Eukaryota</taxon>
        <taxon>Sar</taxon>
        <taxon>Stramenopiles</taxon>
        <taxon>Oomycota</taxon>
        <taxon>Peronosporomycetes</taxon>
        <taxon>Peronosporales</taxon>
        <taxon>Peronosporaceae</taxon>
        <taxon>Peronosclerospora</taxon>
    </lineage>
</organism>
<name>A0ACC0VNF8_9STRA</name>
<accession>A0ACC0VNF8</accession>
<dbReference type="EMBL" id="CM047587">
    <property type="protein sequence ID" value="KAI9907979.1"/>
    <property type="molecule type" value="Genomic_DNA"/>
</dbReference>
<evidence type="ECO:0000313" key="1">
    <source>
        <dbReference type="EMBL" id="KAI9907979.1"/>
    </source>
</evidence>
<protein>
    <submittedName>
        <fullName evidence="1">Uncharacterized protein</fullName>
    </submittedName>
</protein>
<keyword evidence="2" id="KW-1185">Reference proteome</keyword>
<gene>
    <name evidence="1" type="ORF">PsorP6_016656</name>
</gene>
<evidence type="ECO:0000313" key="2">
    <source>
        <dbReference type="Proteomes" id="UP001163321"/>
    </source>
</evidence>
<reference evidence="1 2" key="1">
    <citation type="journal article" date="2022" name="bioRxiv">
        <title>The genome of the oomycete Peronosclerospora sorghi, a cosmopolitan pathogen of maize and sorghum, is inflated with dispersed pseudogenes.</title>
        <authorList>
            <person name="Fletcher K."/>
            <person name="Martin F."/>
            <person name="Isakeit T."/>
            <person name="Cavanaugh K."/>
            <person name="Magill C."/>
            <person name="Michelmore R."/>
        </authorList>
    </citation>
    <scope>NUCLEOTIDE SEQUENCE [LARGE SCALE GENOMIC DNA]</scope>
    <source>
        <strain evidence="1">P6</strain>
    </source>
</reference>
<proteinExistence type="predicted"/>
<comment type="caution">
    <text evidence="1">The sequence shown here is derived from an EMBL/GenBank/DDBJ whole genome shotgun (WGS) entry which is preliminary data.</text>
</comment>
<sequence>MFEVMLRSFRLDSIKDINLVDPASSHTLVSKIKPCMSKYKQFCTVKLRMAHYISYSLLDSTLLLG</sequence>
<dbReference type="Proteomes" id="UP001163321">
    <property type="component" value="Chromosome 8"/>
</dbReference>